<feature type="domain" description="C2" evidence="2">
    <location>
        <begin position="157"/>
        <end position="287"/>
    </location>
</feature>
<feature type="region of interest" description="Disordered" evidence="1">
    <location>
        <begin position="614"/>
        <end position="834"/>
    </location>
</feature>
<gene>
    <name evidence="3" type="primary">C2cd3</name>
    <name evidence="3" type="ORF">CISJUN_R15417</name>
</gene>
<feature type="compositionally biased region" description="Basic and acidic residues" evidence="1">
    <location>
        <begin position="360"/>
        <end position="374"/>
    </location>
</feature>
<feature type="compositionally biased region" description="Basic and acidic residues" evidence="1">
    <location>
        <begin position="733"/>
        <end position="749"/>
    </location>
</feature>
<name>A0A7L1QP64_9PASS</name>
<dbReference type="EMBL" id="VXBR01006542">
    <property type="protein sequence ID" value="NXO26482.1"/>
    <property type="molecule type" value="Genomic_DNA"/>
</dbReference>
<feature type="compositionally biased region" description="Polar residues" evidence="1">
    <location>
        <begin position="795"/>
        <end position="804"/>
    </location>
</feature>
<dbReference type="Pfam" id="PF00168">
    <property type="entry name" value="C2"/>
    <property type="match status" value="1"/>
</dbReference>
<feature type="region of interest" description="Disordered" evidence="1">
    <location>
        <begin position="352"/>
        <end position="374"/>
    </location>
</feature>
<feature type="region of interest" description="Disordered" evidence="1">
    <location>
        <begin position="855"/>
        <end position="894"/>
    </location>
</feature>
<dbReference type="GO" id="GO:0061511">
    <property type="term" value="P:centriole elongation"/>
    <property type="evidence" value="ECO:0007669"/>
    <property type="project" value="TreeGrafter"/>
</dbReference>
<proteinExistence type="predicted"/>
<protein>
    <submittedName>
        <fullName evidence="3">C2CD3 protein</fullName>
    </submittedName>
</protein>
<reference evidence="3 4" key="1">
    <citation type="submission" date="2019-09" db="EMBL/GenBank/DDBJ databases">
        <title>Bird 10,000 Genomes (B10K) Project - Family phase.</title>
        <authorList>
            <person name="Zhang G."/>
        </authorList>
    </citation>
    <scope>NUCLEOTIDE SEQUENCE [LARGE SCALE GENOMIC DNA]</scope>
    <source>
        <strain evidence="3">B10K-DU-002-30</strain>
        <tissue evidence="3">Muscle</tissue>
    </source>
</reference>
<feature type="region of interest" description="Disordered" evidence="1">
    <location>
        <begin position="543"/>
        <end position="570"/>
    </location>
</feature>
<dbReference type="GO" id="GO:0005814">
    <property type="term" value="C:centriole"/>
    <property type="evidence" value="ECO:0007669"/>
    <property type="project" value="TreeGrafter"/>
</dbReference>
<dbReference type="Proteomes" id="UP000546986">
    <property type="component" value="Unassembled WGS sequence"/>
</dbReference>
<feature type="compositionally biased region" description="Polar residues" evidence="1">
    <location>
        <begin position="143"/>
        <end position="165"/>
    </location>
</feature>
<dbReference type="InterPro" id="IPR035892">
    <property type="entry name" value="C2_domain_sf"/>
</dbReference>
<dbReference type="InterPro" id="IPR000008">
    <property type="entry name" value="C2_dom"/>
</dbReference>
<evidence type="ECO:0000259" key="2">
    <source>
        <dbReference type="PROSITE" id="PS50004"/>
    </source>
</evidence>
<feature type="compositionally biased region" description="Polar residues" evidence="1">
    <location>
        <begin position="705"/>
        <end position="715"/>
    </location>
</feature>
<dbReference type="GO" id="GO:0071539">
    <property type="term" value="P:protein localization to centrosome"/>
    <property type="evidence" value="ECO:0007669"/>
    <property type="project" value="TreeGrafter"/>
</dbReference>
<evidence type="ECO:0000313" key="3">
    <source>
        <dbReference type="EMBL" id="NXO26482.1"/>
    </source>
</evidence>
<evidence type="ECO:0000313" key="4">
    <source>
        <dbReference type="Proteomes" id="UP000546986"/>
    </source>
</evidence>
<dbReference type="PANTHER" id="PTHR21254">
    <property type="entry name" value="C2 DOMAIN-CONTAINING PROTEIN 3"/>
    <property type="match status" value="1"/>
</dbReference>
<sequence length="910" mass="97568">AQSVTVTFRRPSTATLRRSQGLLWFLREEKLEIQVWWACGKEGEGERPLDTDHLIGSAYVSLAALAETSRTTLSVSGVYPLFRCNAPDLAGAAMRVQVSLAAAPATPAAAPAVPAAPAAPTTLPCAPEGSSTEDEGSGETPGRSQQGSDQQHVATGSPGTTSGQPQEEDVTFLENTVAVHILVERAMHLSLKGSPLTEQEVAAPSSCVSFAVAGADAPVTTPVVENTDCPVWDFQQQARLSKELLLDPQQTLVFKVWHKAESERVIGFASVDLSPLLWGFQRVCGWYDIADLGAQCHGQLKVAVCSLQSLSSLREQRQARARSQPGSSAMKISFPACPSNSTNLSKQMLNSSLKEVSVPTRERRVGPHTPRHEEHARNVRRFHECLQQAEGSACRAPGMDTASHTARTDTAPHMARMDIARMDTAPCTAGLDTAPHMAGLDMALPASNTARLDTASRTALLSGLRKNLSELDEVQRYFTEKLTRSFPDFSTSTPSPEEWQRDHQGSMSREVNPKGCHPLEKSTQLVSQVSSLINDLQSVTANSREASDVHQDSSRSLAAVDVPSWREQGASPEGRAVFDRHMLHQLLGPLVPEDGDPEGYSQENQGAFAMQPHSEEEYEEDVIEPRTLNEITTGTDRTSPWSSGGSEAGQGAEHQHSREGSCFQGGDSSTLSSILQGDSQGVPSALSPPRSPQAGRTRPWGAAGDSQSCQGSAGTAGQEPPLPARQSLNRALSTEHTKESVELPADPRELLPSSGDTMGLTHQNTTEREEEEGAEAADEGHGGREGSGSDENCAHSVSAQAGSERNSESFPDDSSEDPVEGSENPINPKITLSDPVVVPNFFLPPQEMEASMRLLSTSSHPSMSPKVSVGSVPAGIPYRRGSRPRPGPELSEEEAQRIARIFSAQLSKKE</sequence>
<feature type="compositionally biased region" description="Acidic residues" evidence="1">
    <location>
        <begin position="768"/>
        <end position="777"/>
    </location>
</feature>
<comment type="caution">
    <text evidence="3">The sequence shown here is derived from an EMBL/GenBank/DDBJ whole genome shotgun (WGS) entry which is preliminary data.</text>
</comment>
<dbReference type="Gene3D" id="2.60.40.150">
    <property type="entry name" value="C2 domain"/>
    <property type="match status" value="1"/>
</dbReference>
<feature type="non-terminal residue" evidence="3">
    <location>
        <position position="910"/>
    </location>
</feature>
<accession>A0A7L1QP64</accession>
<dbReference type="SUPFAM" id="SSF49562">
    <property type="entry name" value="C2 domain (Calcium/lipid-binding domain, CaLB)"/>
    <property type="match status" value="1"/>
</dbReference>
<dbReference type="GO" id="GO:0034451">
    <property type="term" value="C:centriolar satellite"/>
    <property type="evidence" value="ECO:0007669"/>
    <property type="project" value="TreeGrafter"/>
</dbReference>
<feature type="region of interest" description="Disordered" evidence="1">
    <location>
        <begin position="486"/>
        <end position="518"/>
    </location>
</feature>
<feature type="non-terminal residue" evidence="3">
    <location>
        <position position="1"/>
    </location>
</feature>
<feature type="compositionally biased region" description="Polar residues" evidence="1">
    <location>
        <begin position="629"/>
        <end position="641"/>
    </location>
</feature>
<dbReference type="AlphaFoldDB" id="A0A7L1QP64"/>
<feature type="compositionally biased region" description="Polar residues" evidence="1">
    <location>
        <begin position="666"/>
        <end position="682"/>
    </location>
</feature>
<dbReference type="PROSITE" id="PS50004">
    <property type="entry name" value="C2"/>
    <property type="match status" value="1"/>
</dbReference>
<feature type="compositionally biased region" description="Polar residues" evidence="1">
    <location>
        <begin position="754"/>
        <end position="764"/>
    </location>
</feature>
<feature type="compositionally biased region" description="Low complexity" evidence="1">
    <location>
        <begin position="486"/>
        <end position="496"/>
    </location>
</feature>
<dbReference type="CDD" id="cd00030">
    <property type="entry name" value="C2"/>
    <property type="match status" value="1"/>
</dbReference>
<keyword evidence="4" id="KW-1185">Reference proteome</keyword>
<dbReference type="GO" id="GO:0060271">
    <property type="term" value="P:cilium assembly"/>
    <property type="evidence" value="ECO:0007669"/>
    <property type="project" value="TreeGrafter"/>
</dbReference>
<feature type="compositionally biased region" description="Low complexity" evidence="1">
    <location>
        <begin position="642"/>
        <end position="652"/>
    </location>
</feature>
<evidence type="ECO:0000256" key="1">
    <source>
        <dbReference type="SAM" id="MobiDB-lite"/>
    </source>
</evidence>
<organism evidence="3 4">
    <name type="scientific">Cisticola juncidis</name>
    <dbReference type="NCBI Taxonomy" id="52622"/>
    <lineage>
        <taxon>Eukaryota</taxon>
        <taxon>Metazoa</taxon>
        <taxon>Chordata</taxon>
        <taxon>Craniata</taxon>
        <taxon>Vertebrata</taxon>
        <taxon>Euteleostomi</taxon>
        <taxon>Archelosauria</taxon>
        <taxon>Archosauria</taxon>
        <taxon>Dinosauria</taxon>
        <taxon>Saurischia</taxon>
        <taxon>Theropoda</taxon>
        <taxon>Coelurosauria</taxon>
        <taxon>Aves</taxon>
        <taxon>Neognathae</taxon>
        <taxon>Neoaves</taxon>
        <taxon>Telluraves</taxon>
        <taxon>Australaves</taxon>
        <taxon>Passeriformes</taxon>
        <taxon>Sylvioidea</taxon>
        <taxon>Cisticolidae</taxon>
        <taxon>Cisticola</taxon>
    </lineage>
</organism>
<feature type="compositionally biased region" description="Low complexity" evidence="1">
    <location>
        <begin position="112"/>
        <end position="130"/>
    </location>
</feature>
<dbReference type="PANTHER" id="PTHR21254:SF1">
    <property type="entry name" value="C2 DOMAIN-CONTAINING PROTEIN 3"/>
    <property type="match status" value="1"/>
</dbReference>
<feature type="compositionally biased region" description="Acidic residues" evidence="1">
    <location>
        <begin position="810"/>
        <end position="820"/>
    </location>
</feature>
<feature type="region of interest" description="Disordered" evidence="1">
    <location>
        <begin position="112"/>
        <end position="167"/>
    </location>
</feature>